<accession>A0A136IZQ1</accession>
<evidence type="ECO:0000256" key="4">
    <source>
        <dbReference type="RuleBase" id="RU361153"/>
    </source>
</evidence>
<dbReference type="Gene3D" id="3.20.20.80">
    <property type="entry name" value="Glycosidases"/>
    <property type="match status" value="1"/>
</dbReference>
<reference evidence="9" key="1">
    <citation type="submission" date="2016-02" db="EMBL/GenBank/DDBJ databases">
        <title>Draft genome sequence of Microdochium bolleyi, a fungal endophyte of beachgrass.</title>
        <authorList>
            <consortium name="DOE Joint Genome Institute"/>
            <person name="David A.S."/>
            <person name="May G."/>
            <person name="Haridas S."/>
            <person name="Lim J."/>
            <person name="Wang M."/>
            <person name="Labutti K."/>
            <person name="Lipzen A."/>
            <person name="Barry K."/>
            <person name="Grigoriev I.V."/>
        </authorList>
    </citation>
    <scope>NUCLEOTIDE SEQUENCE [LARGE SCALE GENOMIC DNA]</scope>
    <source>
        <strain evidence="9">J235TASD1</strain>
    </source>
</reference>
<protein>
    <submittedName>
        <fullName evidence="8">Glycoside hydrolase superfamily</fullName>
    </submittedName>
</protein>
<dbReference type="PANTHER" id="PTHR31263:SF0">
    <property type="entry name" value="CELLULASE FAMILY PROTEIN (AFU_ORTHOLOGUE AFUA_5G14560)"/>
    <property type="match status" value="1"/>
</dbReference>
<dbReference type="Proteomes" id="UP000070501">
    <property type="component" value="Unassembled WGS sequence"/>
</dbReference>
<gene>
    <name evidence="8" type="ORF">Micbo1qcDRAFT_74386</name>
</gene>
<dbReference type="GO" id="GO:0004553">
    <property type="term" value="F:hydrolase activity, hydrolyzing O-glycosyl compounds"/>
    <property type="evidence" value="ECO:0007669"/>
    <property type="project" value="InterPro"/>
</dbReference>
<dbReference type="SUPFAM" id="SSF51445">
    <property type="entry name" value="(Trans)glycosidases"/>
    <property type="match status" value="1"/>
</dbReference>
<dbReference type="OrthoDB" id="442731at2759"/>
<keyword evidence="2 4" id="KW-0378">Hydrolase</keyword>
<feature type="compositionally biased region" description="Gly residues" evidence="5">
    <location>
        <begin position="466"/>
        <end position="491"/>
    </location>
</feature>
<evidence type="ECO:0000313" key="9">
    <source>
        <dbReference type="Proteomes" id="UP000070501"/>
    </source>
</evidence>
<keyword evidence="9" id="KW-1185">Reference proteome</keyword>
<feature type="chain" id="PRO_5007293336" evidence="6">
    <location>
        <begin position="21"/>
        <end position="522"/>
    </location>
</feature>
<feature type="signal peptide" evidence="6">
    <location>
        <begin position="1"/>
        <end position="20"/>
    </location>
</feature>
<evidence type="ECO:0000256" key="1">
    <source>
        <dbReference type="ARBA" id="ARBA00005641"/>
    </source>
</evidence>
<evidence type="ECO:0000256" key="2">
    <source>
        <dbReference type="ARBA" id="ARBA00022801"/>
    </source>
</evidence>
<dbReference type="PANTHER" id="PTHR31263">
    <property type="entry name" value="CELLULASE FAMILY PROTEIN (AFU_ORTHOLOGUE AFUA_5G14560)"/>
    <property type="match status" value="1"/>
</dbReference>
<evidence type="ECO:0000256" key="6">
    <source>
        <dbReference type="SAM" id="SignalP"/>
    </source>
</evidence>
<evidence type="ECO:0000313" key="8">
    <source>
        <dbReference type="EMBL" id="KXJ90236.1"/>
    </source>
</evidence>
<dbReference type="EMBL" id="KQ964253">
    <property type="protein sequence ID" value="KXJ90236.1"/>
    <property type="molecule type" value="Genomic_DNA"/>
</dbReference>
<evidence type="ECO:0000256" key="3">
    <source>
        <dbReference type="ARBA" id="ARBA00023295"/>
    </source>
</evidence>
<evidence type="ECO:0000256" key="5">
    <source>
        <dbReference type="SAM" id="MobiDB-lite"/>
    </source>
</evidence>
<feature type="domain" description="Glycoside hydrolase family 5" evidence="7">
    <location>
        <begin position="47"/>
        <end position="412"/>
    </location>
</feature>
<dbReference type="STRING" id="196109.A0A136IZQ1"/>
<name>A0A136IZQ1_9PEZI</name>
<feature type="region of interest" description="Disordered" evidence="5">
    <location>
        <begin position="455"/>
        <end position="498"/>
    </location>
</feature>
<dbReference type="Pfam" id="PF00150">
    <property type="entry name" value="Cellulase"/>
    <property type="match status" value="1"/>
</dbReference>
<proteinExistence type="inferred from homology"/>
<keyword evidence="6" id="KW-0732">Signal</keyword>
<organism evidence="8 9">
    <name type="scientific">Microdochium bolleyi</name>
    <dbReference type="NCBI Taxonomy" id="196109"/>
    <lineage>
        <taxon>Eukaryota</taxon>
        <taxon>Fungi</taxon>
        <taxon>Dikarya</taxon>
        <taxon>Ascomycota</taxon>
        <taxon>Pezizomycotina</taxon>
        <taxon>Sordariomycetes</taxon>
        <taxon>Xylariomycetidae</taxon>
        <taxon>Xylariales</taxon>
        <taxon>Microdochiaceae</taxon>
        <taxon>Microdochium</taxon>
    </lineage>
</organism>
<dbReference type="AlphaFoldDB" id="A0A136IZQ1"/>
<comment type="similarity">
    <text evidence="1 4">Belongs to the glycosyl hydrolase 5 (cellulase A) family.</text>
</comment>
<evidence type="ECO:0000259" key="7">
    <source>
        <dbReference type="Pfam" id="PF00150"/>
    </source>
</evidence>
<keyword evidence="3 4" id="KW-0326">Glycosidase</keyword>
<dbReference type="GO" id="GO:0000272">
    <property type="term" value="P:polysaccharide catabolic process"/>
    <property type="evidence" value="ECO:0007669"/>
    <property type="project" value="InterPro"/>
</dbReference>
<dbReference type="InterPro" id="IPR001547">
    <property type="entry name" value="Glyco_hydro_5"/>
</dbReference>
<dbReference type="InParanoid" id="A0A136IZQ1"/>
<dbReference type="InterPro" id="IPR017853">
    <property type="entry name" value="GH"/>
</dbReference>
<sequence>MGRLHLSTLLAAVLLTCGTSFGPATTAAADTAWPNGPLKTSGRWITDASGSIVQLAGVNWPAHTAAMIPEGLQYQSVAAIVSRIKQAGFNAVRLTFATEMVDQIYASGQRGSDVSLGSALGSVFGSGTGRALLDQIRKNNPSFNADTSRLAVFDAVAQECARQQIYLHLDNHVSKAGWCCTPLDGNSWWGDTYFDVGNWTRGLSFMADHGKSWPNLISMALRNELRPSLTNLTLTGTSYNWATWHTEMKRGAAAVHDANANLLIYLSGLDGDTTLAPIVQGAPLTGTSTSGTAPALFSRDDFAPGFADKLVLELHVYWNIAGSVGGGNAAALDASPPTADCSSLASYLDRAGFSTLTNSTASQQYPMVLTEFGFDQSASQVPALLRQPTGYASCLLSYLRDSKASWMLWAVGGSYYTREGQADADEPWGLLSHDWSQWRAREFVEGRLVPLVNKTLSVGGSRPPTTGGGGSNGGGGGGQQQGGGSGGGDGNGSPDALRSRGLNLRRAAGFAAISGGVLMLMA</sequence>